<proteinExistence type="predicted"/>
<organism evidence="1">
    <name type="scientific">bioreactor metagenome</name>
    <dbReference type="NCBI Taxonomy" id="1076179"/>
    <lineage>
        <taxon>unclassified sequences</taxon>
        <taxon>metagenomes</taxon>
        <taxon>ecological metagenomes</taxon>
    </lineage>
</organism>
<dbReference type="EMBL" id="VSSQ01101441">
    <property type="protein sequence ID" value="MPN43193.1"/>
    <property type="molecule type" value="Genomic_DNA"/>
</dbReference>
<reference evidence="1" key="1">
    <citation type="submission" date="2019-08" db="EMBL/GenBank/DDBJ databases">
        <authorList>
            <person name="Kucharzyk K."/>
            <person name="Murdoch R.W."/>
            <person name="Higgins S."/>
            <person name="Loffler F."/>
        </authorList>
    </citation>
    <scope>NUCLEOTIDE SEQUENCE</scope>
</reference>
<evidence type="ECO:0000313" key="1">
    <source>
        <dbReference type="EMBL" id="MPN43193.1"/>
    </source>
</evidence>
<protein>
    <submittedName>
        <fullName evidence="1">Uncharacterized protein</fullName>
    </submittedName>
</protein>
<comment type="caution">
    <text evidence="1">The sequence shown here is derived from an EMBL/GenBank/DDBJ whole genome shotgun (WGS) entry which is preliminary data.</text>
</comment>
<dbReference type="AlphaFoldDB" id="A0A645I6W6"/>
<sequence length="102" mass="11519">MSYDSLSAFDLRPEKRQPHAPCPLILTFWKVFNQRNRQHLPIGVFSEELPVAITAVVEHELCKLGQINSAGAESVVLVEAGHVTDNQLIVKIFLIQRRIRSS</sequence>
<name>A0A645I6W6_9ZZZZ</name>
<accession>A0A645I6W6</accession>
<gene>
    <name evidence="1" type="ORF">SDC9_190752</name>
</gene>